<proteinExistence type="predicted"/>
<dbReference type="EMBL" id="MVIT01000050">
    <property type="protein sequence ID" value="OOV45253.1"/>
    <property type="molecule type" value="Genomic_DNA"/>
</dbReference>
<sequence>MPKFSQELVMDGEFCKLEPLESEIHSKELYGANSLDKNGKQKISLSSLTKPL</sequence>
<protein>
    <submittedName>
        <fullName evidence="1">Acetyltransferase</fullName>
    </submittedName>
</protein>
<accession>A0A1T1DX97</accession>
<name>A0A1T1DX97_9LEPT</name>
<dbReference type="Proteomes" id="UP000191008">
    <property type="component" value="Unassembled WGS sequence"/>
</dbReference>
<dbReference type="AlphaFoldDB" id="A0A1T1DX97"/>
<evidence type="ECO:0000313" key="1">
    <source>
        <dbReference type="EMBL" id="OOV45253.1"/>
    </source>
</evidence>
<reference evidence="1 2" key="1">
    <citation type="submission" date="2017-02" db="EMBL/GenBank/DDBJ databases">
        <title>Comparative genomic analysis of Brazilian Leptospira kirschneri strains of different serogroups.</title>
        <authorList>
            <person name="Moreno L.Z."/>
            <person name="Miraglia F."/>
            <person name="Kremer F.S."/>
            <person name="Eslabao M.R."/>
            <person name="Lilenbaum W."/>
            <person name="Dellagostin O.A."/>
            <person name="Moreno A.M."/>
        </authorList>
    </citation>
    <scope>NUCLEOTIDE SEQUENCE [LARGE SCALE GENOMIC DNA]</scope>
    <source>
        <strain evidence="1 2">M110/06</strain>
    </source>
</reference>
<comment type="caution">
    <text evidence="1">The sequence shown here is derived from an EMBL/GenBank/DDBJ whole genome shotgun (WGS) entry which is preliminary data.</text>
</comment>
<evidence type="ECO:0000313" key="2">
    <source>
        <dbReference type="Proteomes" id="UP000191008"/>
    </source>
</evidence>
<organism evidence="1 2">
    <name type="scientific">Leptospira kirschneri serovar Pomona</name>
    <dbReference type="NCBI Taxonomy" id="561005"/>
    <lineage>
        <taxon>Bacteria</taxon>
        <taxon>Pseudomonadati</taxon>
        <taxon>Spirochaetota</taxon>
        <taxon>Spirochaetia</taxon>
        <taxon>Leptospirales</taxon>
        <taxon>Leptospiraceae</taxon>
        <taxon>Leptospira</taxon>
    </lineage>
</organism>
<dbReference type="GO" id="GO:0016740">
    <property type="term" value="F:transferase activity"/>
    <property type="evidence" value="ECO:0007669"/>
    <property type="project" value="UniProtKB-KW"/>
</dbReference>
<keyword evidence="1" id="KW-0808">Transferase</keyword>
<gene>
    <name evidence="1" type="ORF">B1J93_04950</name>
</gene>